<feature type="domain" description="Cytochrome c" evidence="6">
    <location>
        <begin position="307"/>
        <end position="393"/>
    </location>
</feature>
<accession>A0ABS0BXJ3</accession>
<dbReference type="InterPro" id="IPR009056">
    <property type="entry name" value="Cyt_c-like_dom"/>
</dbReference>
<evidence type="ECO:0000313" key="8">
    <source>
        <dbReference type="Proteomes" id="UP001193680"/>
    </source>
</evidence>
<sequence length="394" mass="43886">MDPQILDWINLNLKWIHLIVGIAWIGASFYFNWLEGNLERNKPGLPDGVSGDLWSVHGGGFYHVQKYEVAPEKLPSVLHWFKWEAYFTWITGMLLLLVVFYLNPSLSMIDPGVAELSPALAVIIGLGSLLVGWLVYDALCKSPLGDRPVVFFIVIFLFLTLAAWVLTQLLSPRAAFLHVGAMIGTIMAANVFFGIMPSQRAMVDALENGKEPDGKIGKLGFQRSLHNNYFTLPVLFIMISGHYPMTFGAEYNWLILAAIALIGIFVRHFFNLKNRGKIYRWMLPAAAVLMALLAYLTYPKKPDVSLMTSEVGFETIAPIVAQRCATCHAQNPSDPAFAQPPKGVSLETRAQIEGQADAIYAQTVLTHAMPLGNLTAMTDEERDLLNNWYLGLKK</sequence>
<keyword evidence="8" id="KW-1185">Reference proteome</keyword>
<keyword evidence="5" id="KW-0812">Transmembrane</keyword>
<evidence type="ECO:0000259" key="6">
    <source>
        <dbReference type="PROSITE" id="PS51007"/>
    </source>
</evidence>
<comment type="caution">
    <text evidence="7">The sequence shown here is derived from an EMBL/GenBank/DDBJ whole genome shotgun (WGS) entry which is preliminary data.</text>
</comment>
<dbReference type="PROSITE" id="PS51007">
    <property type="entry name" value="CYTC"/>
    <property type="match status" value="1"/>
</dbReference>
<feature type="transmembrane region" description="Helical" evidence="5">
    <location>
        <begin position="175"/>
        <end position="196"/>
    </location>
</feature>
<keyword evidence="1 4" id="KW-0349">Heme</keyword>
<name>A0ABS0BXJ3_9GAMM</name>
<protein>
    <submittedName>
        <fullName evidence="7">Urate hydroxylase PuuD</fullName>
    </submittedName>
</protein>
<feature type="transmembrane region" description="Helical" evidence="5">
    <location>
        <begin position="86"/>
        <end position="104"/>
    </location>
</feature>
<feature type="transmembrane region" description="Helical" evidence="5">
    <location>
        <begin position="251"/>
        <end position="269"/>
    </location>
</feature>
<feature type="transmembrane region" description="Helical" evidence="5">
    <location>
        <begin position="116"/>
        <end position="136"/>
    </location>
</feature>
<reference evidence="7 8" key="1">
    <citation type="submission" date="2020-11" db="EMBL/GenBank/DDBJ databases">
        <title>Sulfur oxidizing isolate from Hospital Hole Sinkhole.</title>
        <authorList>
            <person name="Scott K.M."/>
        </authorList>
    </citation>
    <scope>NUCLEOTIDE SEQUENCE [LARGE SCALE GENOMIC DNA]</scope>
    <source>
        <strain evidence="7 8">HH1</strain>
    </source>
</reference>
<dbReference type="SUPFAM" id="SSF46626">
    <property type="entry name" value="Cytochrome c"/>
    <property type="match status" value="1"/>
</dbReference>
<dbReference type="Proteomes" id="UP001193680">
    <property type="component" value="Unassembled WGS sequence"/>
</dbReference>
<dbReference type="RefSeq" id="WP_185978634.1">
    <property type="nucleotide sequence ID" value="NZ_JACBGI020000019.1"/>
</dbReference>
<evidence type="ECO:0000256" key="4">
    <source>
        <dbReference type="PROSITE-ProRule" id="PRU00433"/>
    </source>
</evidence>
<dbReference type="InterPro" id="IPR036909">
    <property type="entry name" value="Cyt_c-like_dom_sf"/>
</dbReference>
<keyword evidence="2 4" id="KW-0479">Metal-binding</keyword>
<feature type="transmembrane region" description="Helical" evidence="5">
    <location>
        <begin position="228"/>
        <end position="245"/>
    </location>
</feature>
<evidence type="ECO:0000256" key="3">
    <source>
        <dbReference type="ARBA" id="ARBA00023004"/>
    </source>
</evidence>
<keyword evidence="5" id="KW-1133">Transmembrane helix</keyword>
<feature type="transmembrane region" description="Helical" evidence="5">
    <location>
        <begin position="15"/>
        <end position="33"/>
    </location>
</feature>
<evidence type="ECO:0000256" key="5">
    <source>
        <dbReference type="SAM" id="Phobius"/>
    </source>
</evidence>
<evidence type="ECO:0000256" key="1">
    <source>
        <dbReference type="ARBA" id="ARBA00022617"/>
    </source>
</evidence>
<keyword evidence="3 4" id="KW-0408">Iron</keyword>
<feature type="transmembrane region" description="Helical" evidence="5">
    <location>
        <begin position="148"/>
        <end position="169"/>
    </location>
</feature>
<dbReference type="Pfam" id="PF06181">
    <property type="entry name" value="Urate_ox_N"/>
    <property type="match status" value="1"/>
</dbReference>
<keyword evidence="5" id="KW-0472">Membrane</keyword>
<evidence type="ECO:0000313" key="7">
    <source>
        <dbReference type="EMBL" id="MBF6058489.1"/>
    </source>
</evidence>
<organism evidence="7 8">
    <name type="scientific">Thiomicrorhabdus heinhorstiae</name>
    <dbReference type="NCBI Taxonomy" id="2748010"/>
    <lineage>
        <taxon>Bacteria</taxon>
        <taxon>Pseudomonadati</taxon>
        <taxon>Pseudomonadota</taxon>
        <taxon>Gammaproteobacteria</taxon>
        <taxon>Thiotrichales</taxon>
        <taxon>Piscirickettsiaceae</taxon>
        <taxon>Thiomicrorhabdus</taxon>
    </lineage>
</organism>
<dbReference type="InterPro" id="IPR010389">
    <property type="entry name" value="Urate_ox_N"/>
</dbReference>
<proteinExistence type="predicted"/>
<dbReference type="EMBL" id="JACBGI020000019">
    <property type="protein sequence ID" value="MBF6058489.1"/>
    <property type="molecule type" value="Genomic_DNA"/>
</dbReference>
<gene>
    <name evidence="7" type="ORF">H8792_009055</name>
</gene>
<feature type="transmembrane region" description="Helical" evidence="5">
    <location>
        <begin position="281"/>
        <end position="298"/>
    </location>
</feature>
<evidence type="ECO:0000256" key="2">
    <source>
        <dbReference type="ARBA" id="ARBA00022723"/>
    </source>
</evidence>